<dbReference type="InterPro" id="IPR046342">
    <property type="entry name" value="CBS_dom_sf"/>
</dbReference>
<name>A0ABX2XD80_9FLAO</name>
<keyword evidence="5" id="KW-1185">Reference proteome</keyword>
<organism evidence="4 5">
    <name type="scientific">Flavobacterium piscis</name>
    <dbReference type="NCBI Taxonomy" id="1114874"/>
    <lineage>
        <taxon>Bacteria</taxon>
        <taxon>Pseudomonadati</taxon>
        <taxon>Bacteroidota</taxon>
        <taxon>Flavobacteriia</taxon>
        <taxon>Flavobacteriales</taxon>
        <taxon>Flavobacteriaceae</taxon>
        <taxon>Flavobacterium</taxon>
    </lineage>
</organism>
<accession>A0ABX2XD80</accession>
<evidence type="ECO:0000259" key="3">
    <source>
        <dbReference type="PROSITE" id="PS51371"/>
    </source>
</evidence>
<protein>
    <submittedName>
        <fullName evidence="4">CBS domain-containing protein</fullName>
    </submittedName>
</protein>
<dbReference type="SUPFAM" id="SSF54631">
    <property type="entry name" value="CBS-domain pair"/>
    <property type="match status" value="1"/>
</dbReference>
<evidence type="ECO:0000256" key="1">
    <source>
        <dbReference type="ARBA" id="ARBA00023122"/>
    </source>
</evidence>
<dbReference type="Proteomes" id="UP000093343">
    <property type="component" value="Unassembled WGS sequence"/>
</dbReference>
<comment type="caution">
    <text evidence="4">The sequence shown here is derived from an EMBL/GenBank/DDBJ whole genome shotgun (WGS) entry which is preliminary data.</text>
</comment>
<dbReference type="RefSeq" id="WP_065451750.1">
    <property type="nucleotide sequence ID" value="NZ_LVEN01000046.1"/>
</dbReference>
<dbReference type="Gene3D" id="3.10.580.10">
    <property type="entry name" value="CBS-domain"/>
    <property type="match status" value="2"/>
</dbReference>
<feature type="domain" description="CBS" evidence="3">
    <location>
        <begin position="11"/>
        <end position="73"/>
    </location>
</feature>
<dbReference type="InterPro" id="IPR051257">
    <property type="entry name" value="Diverse_CBS-Domain"/>
</dbReference>
<proteinExistence type="predicted"/>
<dbReference type="PROSITE" id="PS51371">
    <property type="entry name" value="CBS"/>
    <property type="match status" value="2"/>
</dbReference>
<evidence type="ECO:0000313" key="5">
    <source>
        <dbReference type="Proteomes" id="UP000093343"/>
    </source>
</evidence>
<dbReference type="Pfam" id="PF00571">
    <property type="entry name" value="CBS"/>
    <property type="match status" value="2"/>
</dbReference>
<dbReference type="PANTHER" id="PTHR43080:SF2">
    <property type="entry name" value="CBS DOMAIN-CONTAINING PROTEIN"/>
    <property type="match status" value="1"/>
</dbReference>
<dbReference type="SMART" id="SM00116">
    <property type="entry name" value="CBS"/>
    <property type="match status" value="2"/>
</dbReference>
<reference evidence="5" key="1">
    <citation type="submission" date="2016-03" db="EMBL/GenBank/DDBJ databases">
        <title>Draft genome sequence of Paenibacillus glacialis DSM 22343.</title>
        <authorList>
            <person name="Shin S.-K."/>
            <person name="Yi H."/>
        </authorList>
    </citation>
    <scope>NUCLEOTIDE SEQUENCE [LARGE SCALE GENOMIC DNA]</scope>
    <source>
        <strain evidence="5">CCUG 60099</strain>
    </source>
</reference>
<dbReference type="EMBL" id="LVEN01000046">
    <property type="protein sequence ID" value="OCB69475.1"/>
    <property type="molecule type" value="Genomic_DNA"/>
</dbReference>
<gene>
    <name evidence="4" type="ORF">FLP_22585</name>
</gene>
<dbReference type="InterPro" id="IPR000644">
    <property type="entry name" value="CBS_dom"/>
</dbReference>
<evidence type="ECO:0000256" key="2">
    <source>
        <dbReference type="PROSITE-ProRule" id="PRU00703"/>
    </source>
</evidence>
<feature type="domain" description="CBS" evidence="3">
    <location>
        <begin position="85"/>
        <end position="139"/>
    </location>
</feature>
<dbReference type="PANTHER" id="PTHR43080">
    <property type="entry name" value="CBS DOMAIN-CONTAINING PROTEIN CBSX3, MITOCHONDRIAL"/>
    <property type="match status" value="1"/>
</dbReference>
<evidence type="ECO:0000313" key="4">
    <source>
        <dbReference type="EMBL" id="OCB69475.1"/>
    </source>
</evidence>
<keyword evidence="1 2" id="KW-0129">CBS domain</keyword>
<sequence length="139" mass="15692">MKKREPISHIMTKSVVTVNEKDDLKKVVEKLKKHAIRHIPIVRGKDVVGIISRTDINRLTFGALFEGQEGADEAILDMLTIAQVMTSKPKTISSDTIIRDSAEIFVKEEFHALPVVDNGELKGIVTTTDILRYFLEQYD</sequence>